<dbReference type="EMBL" id="GGEC01040807">
    <property type="protein sequence ID" value="MBX21291.1"/>
    <property type="molecule type" value="Transcribed_RNA"/>
</dbReference>
<proteinExistence type="predicted"/>
<dbReference type="AlphaFoldDB" id="A0A2P2LTK5"/>
<protein>
    <submittedName>
        <fullName evidence="2">Uncharacterized protein</fullName>
    </submittedName>
</protein>
<accession>A0A2P2LTK5</accession>
<evidence type="ECO:0000313" key="2">
    <source>
        <dbReference type="EMBL" id="MBX21291.1"/>
    </source>
</evidence>
<keyword evidence="1" id="KW-0812">Transmembrane</keyword>
<evidence type="ECO:0000256" key="1">
    <source>
        <dbReference type="SAM" id="Phobius"/>
    </source>
</evidence>
<organism evidence="2">
    <name type="scientific">Rhizophora mucronata</name>
    <name type="common">Asiatic mangrove</name>
    <dbReference type="NCBI Taxonomy" id="61149"/>
    <lineage>
        <taxon>Eukaryota</taxon>
        <taxon>Viridiplantae</taxon>
        <taxon>Streptophyta</taxon>
        <taxon>Embryophyta</taxon>
        <taxon>Tracheophyta</taxon>
        <taxon>Spermatophyta</taxon>
        <taxon>Magnoliopsida</taxon>
        <taxon>eudicotyledons</taxon>
        <taxon>Gunneridae</taxon>
        <taxon>Pentapetalae</taxon>
        <taxon>rosids</taxon>
        <taxon>fabids</taxon>
        <taxon>Malpighiales</taxon>
        <taxon>Rhizophoraceae</taxon>
        <taxon>Rhizophora</taxon>
    </lineage>
</organism>
<keyword evidence="1" id="KW-0472">Membrane</keyword>
<sequence>MHVMNKCYNDYGIIILKIYAFGFAIIKRMPEVHEKERGKPKM</sequence>
<keyword evidence="1" id="KW-1133">Transmembrane helix</keyword>
<reference evidence="2" key="1">
    <citation type="submission" date="2018-02" db="EMBL/GenBank/DDBJ databases">
        <title>Rhizophora mucronata_Transcriptome.</title>
        <authorList>
            <person name="Meera S.P."/>
            <person name="Sreeshan A."/>
            <person name="Augustine A."/>
        </authorList>
    </citation>
    <scope>NUCLEOTIDE SEQUENCE</scope>
    <source>
        <tissue evidence="2">Leaf</tissue>
    </source>
</reference>
<feature type="transmembrane region" description="Helical" evidence="1">
    <location>
        <begin position="12"/>
        <end position="29"/>
    </location>
</feature>
<name>A0A2P2LTK5_RHIMU</name>